<organism evidence="3 4">
    <name type="scientific">Phytohabitans rumicis</name>
    <dbReference type="NCBI Taxonomy" id="1076125"/>
    <lineage>
        <taxon>Bacteria</taxon>
        <taxon>Bacillati</taxon>
        <taxon>Actinomycetota</taxon>
        <taxon>Actinomycetes</taxon>
        <taxon>Micromonosporales</taxon>
        <taxon>Micromonosporaceae</taxon>
    </lineage>
</organism>
<proteinExistence type="predicted"/>
<feature type="compositionally biased region" description="Pro residues" evidence="1">
    <location>
        <begin position="62"/>
        <end position="99"/>
    </location>
</feature>
<evidence type="ECO:0000256" key="1">
    <source>
        <dbReference type="SAM" id="MobiDB-lite"/>
    </source>
</evidence>
<evidence type="ECO:0000256" key="2">
    <source>
        <dbReference type="SAM" id="Phobius"/>
    </source>
</evidence>
<keyword evidence="2" id="KW-1133">Transmembrane helix</keyword>
<name>A0A6V8L8P5_9ACTN</name>
<feature type="compositionally biased region" description="Pro residues" evidence="1">
    <location>
        <begin position="7"/>
        <end position="21"/>
    </location>
</feature>
<reference evidence="3 4" key="1">
    <citation type="submission" date="2020-03" db="EMBL/GenBank/DDBJ databases">
        <title>Whole genome shotgun sequence of Phytohabitans rumicis NBRC 108638.</title>
        <authorList>
            <person name="Komaki H."/>
            <person name="Tamura T."/>
        </authorList>
    </citation>
    <scope>NUCLEOTIDE SEQUENCE [LARGE SCALE GENOMIC DNA]</scope>
    <source>
        <strain evidence="3 4">NBRC 108638</strain>
    </source>
</reference>
<reference evidence="3 4" key="2">
    <citation type="submission" date="2020-03" db="EMBL/GenBank/DDBJ databases">
        <authorList>
            <person name="Ichikawa N."/>
            <person name="Kimura A."/>
            <person name="Kitahashi Y."/>
            <person name="Uohara A."/>
        </authorList>
    </citation>
    <scope>NUCLEOTIDE SEQUENCE [LARGE SCALE GENOMIC DNA]</scope>
    <source>
        <strain evidence="3 4">NBRC 108638</strain>
    </source>
</reference>
<feature type="compositionally biased region" description="Low complexity" evidence="1">
    <location>
        <begin position="48"/>
        <end position="61"/>
    </location>
</feature>
<evidence type="ECO:0000313" key="4">
    <source>
        <dbReference type="Proteomes" id="UP000482960"/>
    </source>
</evidence>
<dbReference type="EMBL" id="BLPG01000001">
    <property type="protein sequence ID" value="GFJ90476.1"/>
    <property type="molecule type" value="Genomic_DNA"/>
</dbReference>
<feature type="transmembrane region" description="Helical" evidence="2">
    <location>
        <begin position="132"/>
        <end position="154"/>
    </location>
</feature>
<keyword evidence="2" id="KW-0812">Transmembrane</keyword>
<dbReference type="Proteomes" id="UP000482960">
    <property type="component" value="Unassembled WGS sequence"/>
</dbReference>
<gene>
    <name evidence="3" type="ORF">Prum_041180</name>
</gene>
<keyword evidence="4" id="KW-1185">Reference proteome</keyword>
<feature type="region of interest" description="Disordered" evidence="1">
    <location>
        <begin position="1"/>
        <end position="104"/>
    </location>
</feature>
<evidence type="ECO:0000313" key="3">
    <source>
        <dbReference type="EMBL" id="GFJ90476.1"/>
    </source>
</evidence>
<accession>A0A6V8L8P5</accession>
<feature type="compositionally biased region" description="Pro residues" evidence="1">
    <location>
        <begin position="37"/>
        <end position="47"/>
    </location>
</feature>
<feature type="compositionally biased region" description="Low complexity" evidence="1">
    <location>
        <begin position="22"/>
        <end position="36"/>
    </location>
</feature>
<protein>
    <submittedName>
        <fullName evidence="3">Uncharacterized protein</fullName>
    </submittedName>
</protein>
<keyword evidence="2" id="KW-0472">Membrane</keyword>
<comment type="caution">
    <text evidence="3">The sequence shown here is derived from an EMBL/GenBank/DDBJ whole genome shotgun (WGS) entry which is preliminary data.</text>
</comment>
<dbReference type="AlphaFoldDB" id="A0A6V8L8P5"/>
<sequence>MFQGAPPGSPVSPPPYPPPGPAAYTAAPQSPAAYAPPQGPPGYPPQSPQSTAMFPTPQGQPGYPPYDGPTGYPPHDGPPGFPPQGPPQGGPAPWGPPPGADQEQNKFNAFQPEAAPAKPESEPVPQVRNGRVLIMVLAAAALLLIVPLGIVWLLTRGSDPSFNPEVGSCVKQSGTTGAVAAQCTEANAFKVVSKVDEAKQCTDQSQPHVVIAGDGGKDQVLCLAPAASG</sequence>